<reference evidence="5 6" key="1">
    <citation type="journal article" date="2023" name="Elife">
        <title>Identification of key yeast species and microbe-microbe interactions impacting larval growth of Drosophila in the wild.</title>
        <authorList>
            <person name="Mure A."/>
            <person name="Sugiura Y."/>
            <person name="Maeda R."/>
            <person name="Honda K."/>
            <person name="Sakurai N."/>
            <person name="Takahashi Y."/>
            <person name="Watada M."/>
            <person name="Katoh T."/>
            <person name="Gotoh A."/>
            <person name="Gotoh Y."/>
            <person name="Taniguchi I."/>
            <person name="Nakamura K."/>
            <person name="Hayashi T."/>
            <person name="Katayama T."/>
            <person name="Uemura T."/>
            <person name="Hattori Y."/>
        </authorList>
    </citation>
    <scope>NUCLEOTIDE SEQUENCE [LARGE SCALE GENOMIC DNA]</scope>
    <source>
        <strain evidence="5 6">SC-9</strain>
    </source>
</reference>
<dbReference type="GO" id="GO:0030897">
    <property type="term" value="C:HOPS complex"/>
    <property type="evidence" value="ECO:0007669"/>
    <property type="project" value="TreeGrafter"/>
</dbReference>
<evidence type="ECO:0000256" key="1">
    <source>
        <dbReference type="ARBA" id="ARBA00009250"/>
    </source>
</evidence>
<evidence type="ECO:0000313" key="6">
    <source>
        <dbReference type="Proteomes" id="UP001360560"/>
    </source>
</evidence>
<feature type="domain" description="Vps16 C-terminal" evidence="3">
    <location>
        <begin position="689"/>
        <end position="901"/>
    </location>
</feature>
<dbReference type="GeneID" id="90076869"/>
<dbReference type="InterPro" id="IPR036322">
    <property type="entry name" value="WD40_repeat_dom_sf"/>
</dbReference>
<evidence type="ECO:0000256" key="2">
    <source>
        <dbReference type="PIRNR" id="PIRNR007949"/>
    </source>
</evidence>
<dbReference type="InterPro" id="IPR006925">
    <property type="entry name" value="Vps16_C"/>
</dbReference>
<keyword evidence="2" id="KW-0653">Protein transport</keyword>
<dbReference type="Gene3D" id="1.10.150.780">
    <property type="entry name" value="Vps16, C-terminal region"/>
    <property type="match status" value="1"/>
</dbReference>
<organism evidence="5 6">
    <name type="scientific">Saccharomycopsis crataegensis</name>
    <dbReference type="NCBI Taxonomy" id="43959"/>
    <lineage>
        <taxon>Eukaryota</taxon>
        <taxon>Fungi</taxon>
        <taxon>Dikarya</taxon>
        <taxon>Ascomycota</taxon>
        <taxon>Saccharomycotina</taxon>
        <taxon>Saccharomycetes</taxon>
        <taxon>Saccharomycopsidaceae</taxon>
        <taxon>Saccharomycopsis</taxon>
    </lineage>
</organism>
<feature type="domain" description="Vps16 N-terminal" evidence="4">
    <location>
        <begin position="6"/>
        <end position="432"/>
    </location>
</feature>
<dbReference type="InterPro" id="IPR016534">
    <property type="entry name" value="VPS16"/>
</dbReference>
<dbReference type="InterPro" id="IPR006926">
    <property type="entry name" value="Vps16_N"/>
</dbReference>
<dbReference type="AlphaFoldDB" id="A0AAV5QWI3"/>
<dbReference type="GO" id="GO:0006886">
    <property type="term" value="P:intracellular protein transport"/>
    <property type="evidence" value="ECO:0007669"/>
    <property type="project" value="InterPro"/>
</dbReference>
<dbReference type="Proteomes" id="UP001360560">
    <property type="component" value="Unassembled WGS sequence"/>
</dbReference>
<accession>A0AAV5QWI3</accession>
<evidence type="ECO:0000259" key="3">
    <source>
        <dbReference type="Pfam" id="PF04840"/>
    </source>
</evidence>
<proteinExistence type="inferred from homology"/>
<dbReference type="GO" id="GO:0016197">
    <property type="term" value="P:endosomal transport"/>
    <property type="evidence" value="ECO:0007669"/>
    <property type="project" value="TreeGrafter"/>
</dbReference>
<name>A0AAV5QWI3_9ASCO</name>
<dbReference type="GO" id="GO:0042144">
    <property type="term" value="P:vacuole fusion, non-autophagic"/>
    <property type="evidence" value="ECO:0007669"/>
    <property type="project" value="TreeGrafter"/>
</dbReference>
<dbReference type="RefSeq" id="XP_064855876.1">
    <property type="nucleotide sequence ID" value="XM_064999804.1"/>
</dbReference>
<dbReference type="Pfam" id="PF04840">
    <property type="entry name" value="Vps16_C"/>
    <property type="match status" value="2"/>
</dbReference>
<comment type="similarity">
    <text evidence="1 2">Belongs to the VPS16 family.</text>
</comment>
<dbReference type="InterPro" id="IPR038132">
    <property type="entry name" value="Vps16_C_sf"/>
</dbReference>
<sequence>MVTANPSLSWERLNDVFYRLRTCYNLTWGEEMNLAKYNISLAPFSTAIALYSKDHELGSTNGNIYNAVSFNQSNLKNLEVFSGSGEKIYNIVWDESKNGKVVQFGWSSKECLIVVSENGTIRNYYDFENNFNEFSLGFESESIGVSDVKFYNTGFVARLRNNSFIFINNLDSPYPRLLSFDSPGDETGSSKDADISCWDIVPPTSKYNKNIEILVGLGEKLYNLDDVSLRDSSLIDGPYSFISVCPNNQLVALYSTTTRKVYIVSSDFTRTLNAFQLSENENINDLKWCGNDVVVIVLNNDELKVIGPGDDYLSFYFNSNVYLFTEFDGLRILNNERLEFLSRIPQNTVDIFKIGSTTPSSILLDSIDLRNSNNPTDNITALENIAIIKNSLNDAINNCIGVATEEFDQYWQKKLLKAASFAKSHKEFYNSQYMIEVIENLKILNQIRSYKIGMFLTYQEFEKTDLNILLNNLLLKRKHHFLSIRISEYLNLPLDLIYIDWCCSKIKNSNELNDDSLLEQLLNKLTKIKNISYEKVSRVAYQEGRSNLSIMLINYEPSASKKIPLLIEMEEDELAVTKAEETMNFKVIEYVLFFLQNKLSLSDFLKIINNKRIALAYWEILMKSLNNWYFLKNYYLSFDRKLTIANLNLILGLIGKTEQDLIANTNLSSVKLKNMSSPLDDIKSINSSNNVELTDIMMKFANKKKSLTSTIKMYEELKTSNKDFSDDLKYLKQEVKLVETQESLQKTFTNLNFFGKSIIETLCLLILINNYDSSSTDSSIPSSSLVNKKIKKILKDFKVSEKRYYFLVIEKLSEFKKWTELYSFANSGKSPIGYEPFYKICIKYNAIRQAGLYIDLIGGSIRYTKRIKMYLRVGNFKSASEEAFKNKDLVHLKEIFKLYKATSHPNAVVTQSIEGYIRKLS</sequence>
<protein>
    <recommendedName>
        <fullName evidence="2">Probable vacuolar protein sorting-associated protein 16 homolog</fullName>
    </recommendedName>
</protein>
<keyword evidence="2" id="KW-0813">Transport</keyword>
<comment type="function">
    <text evidence="2">Essential for vacuolar protein sorting. Required for vacuole biogenesis, stability and to maintain vacuole morphology.</text>
</comment>
<dbReference type="GO" id="GO:0005768">
    <property type="term" value="C:endosome"/>
    <property type="evidence" value="ECO:0007669"/>
    <property type="project" value="UniProtKB-ARBA"/>
</dbReference>
<evidence type="ECO:0000313" key="5">
    <source>
        <dbReference type="EMBL" id="GMM38881.1"/>
    </source>
</evidence>
<gene>
    <name evidence="5" type="ORF">DASC09_062200</name>
</gene>
<dbReference type="PIRSF" id="PIRSF007949">
    <property type="entry name" value="VPS16"/>
    <property type="match status" value="1"/>
</dbReference>
<feature type="domain" description="Vps16 C-terminal" evidence="3">
    <location>
        <begin position="531"/>
        <end position="664"/>
    </location>
</feature>
<evidence type="ECO:0000259" key="4">
    <source>
        <dbReference type="Pfam" id="PF04841"/>
    </source>
</evidence>
<comment type="caution">
    <text evidence="5">The sequence shown here is derived from an EMBL/GenBank/DDBJ whole genome shotgun (WGS) entry which is preliminary data.</text>
</comment>
<dbReference type="PANTHER" id="PTHR12811">
    <property type="entry name" value="VACUOLAR PROTEIN SORTING VPS16"/>
    <property type="match status" value="1"/>
</dbReference>
<dbReference type="GO" id="GO:0003779">
    <property type="term" value="F:actin binding"/>
    <property type="evidence" value="ECO:0007669"/>
    <property type="project" value="TreeGrafter"/>
</dbReference>
<dbReference type="SUPFAM" id="SSF50978">
    <property type="entry name" value="WD40 repeat-like"/>
    <property type="match status" value="1"/>
</dbReference>
<dbReference type="Pfam" id="PF04841">
    <property type="entry name" value="Vps16_N"/>
    <property type="match status" value="1"/>
</dbReference>
<keyword evidence="6" id="KW-1185">Reference proteome</keyword>
<dbReference type="EMBL" id="BTFZ01000020">
    <property type="protein sequence ID" value="GMM38881.1"/>
    <property type="molecule type" value="Genomic_DNA"/>
</dbReference>
<dbReference type="PANTHER" id="PTHR12811:SF0">
    <property type="entry name" value="VACUOLAR PROTEIN SORTING-ASSOCIATED PROTEIN 16 HOMOLOG"/>
    <property type="match status" value="1"/>
</dbReference>